<dbReference type="OrthoDB" id="6275838at2759"/>
<dbReference type="InterPro" id="IPR001791">
    <property type="entry name" value="Laminin_G"/>
</dbReference>
<sequence length="129" mass="14821">MMCWNKVFGRIIWKEFIAIVRSNGSRRLVRVTRDVERTSLTVDGVTRTKVSRGREFNFGSLRTNSDVFVGGVPTAWYGSRLALLALPSVIFEPRFGGSVRNLVYADEEMGVPRRQEVKMKDFKVGMRFR</sequence>
<evidence type="ECO:0000313" key="2">
    <source>
        <dbReference type="EMBL" id="KAG8236175.1"/>
    </source>
</evidence>
<gene>
    <name evidence="2" type="ORF">J437_LFUL013441</name>
</gene>
<comment type="caution">
    <text evidence="2">The sequence shown here is derived from an EMBL/GenBank/DDBJ whole genome shotgun (WGS) entry which is preliminary data.</text>
</comment>
<dbReference type="AlphaFoldDB" id="A0A8K0KM60"/>
<reference evidence="2" key="2">
    <citation type="submission" date="2017-10" db="EMBL/GenBank/DDBJ databases">
        <title>Ladona fulva Genome sequencing and assembly.</title>
        <authorList>
            <person name="Murali S."/>
            <person name="Richards S."/>
            <person name="Bandaranaike D."/>
            <person name="Bellair M."/>
            <person name="Blankenburg K."/>
            <person name="Chao H."/>
            <person name="Dinh H."/>
            <person name="Doddapaneni H."/>
            <person name="Dugan-Rocha S."/>
            <person name="Elkadiri S."/>
            <person name="Gnanaolivu R."/>
            <person name="Hernandez B."/>
            <person name="Skinner E."/>
            <person name="Javaid M."/>
            <person name="Lee S."/>
            <person name="Li M."/>
            <person name="Ming W."/>
            <person name="Munidasa M."/>
            <person name="Muniz J."/>
            <person name="Nguyen L."/>
            <person name="Hughes D."/>
            <person name="Osuji N."/>
            <person name="Pu L.-L."/>
            <person name="Puazo M."/>
            <person name="Qu C."/>
            <person name="Quiroz J."/>
            <person name="Raj R."/>
            <person name="Weissenberger G."/>
            <person name="Xin Y."/>
            <person name="Zou X."/>
            <person name="Han Y."/>
            <person name="Worley K."/>
            <person name="Muzny D."/>
            <person name="Gibbs R."/>
        </authorList>
    </citation>
    <scope>NUCLEOTIDE SEQUENCE</scope>
    <source>
        <strain evidence="2">Sampled in the wild</strain>
    </source>
</reference>
<evidence type="ECO:0000313" key="3">
    <source>
        <dbReference type="Proteomes" id="UP000792457"/>
    </source>
</evidence>
<feature type="domain" description="Laminin G" evidence="1">
    <location>
        <begin position="23"/>
        <end position="106"/>
    </location>
</feature>
<dbReference type="SUPFAM" id="SSF49899">
    <property type="entry name" value="Concanavalin A-like lectins/glucanases"/>
    <property type="match status" value="1"/>
</dbReference>
<reference evidence="2" key="1">
    <citation type="submission" date="2013-04" db="EMBL/GenBank/DDBJ databases">
        <authorList>
            <person name="Qu J."/>
            <person name="Murali S.C."/>
            <person name="Bandaranaike D."/>
            <person name="Bellair M."/>
            <person name="Blankenburg K."/>
            <person name="Chao H."/>
            <person name="Dinh H."/>
            <person name="Doddapaneni H."/>
            <person name="Downs B."/>
            <person name="Dugan-Rocha S."/>
            <person name="Elkadiri S."/>
            <person name="Gnanaolivu R.D."/>
            <person name="Hernandez B."/>
            <person name="Javaid M."/>
            <person name="Jayaseelan J.C."/>
            <person name="Lee S."/>
            <person name="Li M."/>
            <person name="Ming W."/>
            <person name="Munidasa M."/>
            <person name="Muniz J."/>
            <person name="Nguyen L."/>
            <person name="Ongeri F."/>
            <person name="Osuji N."/>
            <person name="Pu L.-L."/>
            <person name="Puazo M."/>
            <person name="Qu C."/>
            <person name="Quiroz J."/>
            <person name="Raj R."/>
            <person name="Weissenberger G."/>
            <person name="Xin Y."/>
            <person name="Zou X."/>
            <person name="Han Y."/>
            <person name="Richards S."/>
            <person name="Worley K."/>
            <person name="Muzny D."/>
            <person name="Gibbs R."/>
        </authorList>
    </citation>
    <scope>NUCLEOTIDE SEQUENCE</scope>
    <source>
        <strain evidence="2">Sampled in the wild</strain>
    </source>
</reference>
<protein>
    <recommendedName>
        <fullName evidence="1">Laminin G domain-containing protein</fullName>
    </recommendedName>
</protein>
<dbReference type="InterPro" id="IPR013320">
    <property type="entry name" value="ConA-like_dom_sf"/>
</dbReference>
<dbReference type="EMBL" id="KZ308994">
    <property type="protein sequence ID" value="KAG8236175.1"/>
    <property type="molecule type" value="Genomic_DNA"/>
</dbReference>
<dbReference type="Pfam" id="PF02210">
    <property type="entry name" value="Laminin_G_2"/>
    <property type="match status" value="1"/>
</dbReference>
<name>A0A8K0KM60_LADFU</name>
<dbReference type="Gene3D" id="2.60.120.200">
    <property type="match status" value="1"/>
</dbReference>
<organism evidence="2 3">
    <name type="scientific">Ladona fulva</name>
    <name type="common">Scarce chaser dragonfly</name>
    <name type="synonym">Libellula fulva</name>
    <dbReference type="NCBI Taxonomy" id="123851"/>
    <lineage>
        <taxon>Eukaryota</taxon>
        <taxon>Metazoa</taxon>
        <taxon>Ecdysozoa</taxon>
        <taxon>Arthropoda</taxon>
        <taxon>Hexapoda</taxon>
        <taxon>Insecta</taxon>
        <taxon>Pterygota</taxon>
        <taxon>Palaeoptera</taxon>
        <taxon>Odonata</taxon>
        <taxon>Epiprocta</taxon>
        <taxon>Anisoptera</taxon>
        <taxon>Libelluloidea</taxon>
        <taxon>Libellulidae</taxon>
        <taxon>Ladona</taxon>
    </lineage>
</organism>
<dbReference type="Proteomes" id="UP000792457">
    <property type="component" value="Unassembled WGS sequence"/>
</dbReference>
<keyword evidence="3" id="KW-1185">Reference proteome</keyword>
<accession>A0A8K0KM60</accession>
<evidence type="ECO:0000259" key="1">
    <source>
        <dbReference type="Pfam" id="PF02210"/>
    </source>
</evidence>
<proteinExistence type="predicted"/>